<feature type="compositionally biased region" description="Basic and acidic residues" evidence="1">
    <location>
        <begin position="133"/>
        <end position="148"/>
    </location>
</feature>
<protein>
    <recommendedName>
        <fullName evidence="2">Hyaluronan/mRNA-binding protein domain-containing protein</fullName>
    </recommendedName>
</protein>
<feature type="compositionally biased region" description="Basic and acidic residues" evidence="1">
    <location>
        <begin position="85"/>
        <end position="104"/>
    </location>
</feature>
<dbReference type="Proteomes" id="UP000277928">
    <property type="component" value="Unassembled WGS sequence"/>
</dbReference>
<feature type="compositionally biased region" description="Gly residues" evidence="1">
    <location>
        <begin position="213"/>
        <end position="222"/>
    </location>
</feature>
<feature type="compositionally biased region" description="Polar residues" evidence="1">
    <location>
        <begin position="280"/>
        <end position="291"/>
    </location>
</feature>
<accession>A0A3P6TYE1</accession>
<feature type="region of interest" description="Disordered" evidence="1">
    <location>
        <begin position="390"/>
        <end position="441"/>
    </location>
</feature>
<organism evidence="3 4">
    <name type="scientific">Litomosoides sigmodontis</name>
    <name type="common">Filarial nematode worm</name>
    <dbReference type="NCBI Taxonomy" id="42156"/>
    <lineage>
        <taxon>Eukaryota</taxon>
        <taxon>Metazoa</taxon>
        <taxon>Ecdysozoa</taxon>
        <taxon>Nematoda</taxon>
        <taxon>Chromadorea</taxon>
        <taxon>Rhabditida</taxon>
        <taxon>Spirurina</taxon>
        <taxon>Spiruromorpha</taxon>
        <taxon>Filarioidea</taxon>
        <taxon>Onchocercidae</taxon>
        <taxon>Litomosoides</taxon>
    </lineage>
</organism>
<dbReference type="Gene3D" id="6.10.140.1040">
    <property type="match status" value="1"/>
</dbReference>
<sequence>MVEYGVNVTNKFGFLSDDEVDDPEVIFKKAEALSKKEEKSASQKKADRNAAARKKKEITSAVAVTAVSKEMEAKKPQLSVGGGMKKNDFSKENKENRPDGERGRGKGRGRGSVGRGRGFVQQFDNIRPAFDQNSERDVMAERFGEGRGRGRGRGNRGRPSFRGGRGGVRNFEGDQDHNMMDVQPELDGNGNVDHLSYERQNLAADFGSYRGLYRGGRSGFRGGNRDRDGERERPAFRGGRGGRSGRQFERLSGSDRTGVKALDKKDGFGKGNWGTDQDEMNGQNEQINDSTVVMKEEDTTPREKTQEELRLEAEAEARAKQLTLDEFKAQIASKRSEPHFNIRQAGEGTNDKDFGKLVPLNKPMMEENSEEEIVVVRREPRTKRLDIEINFTDEQRGGRGGRMKDGFRSGRGSRGGRENRNPKEAQAFEVSADAFPALGSQ</sequence>
<dbReference type="SMART" id="SM01233">
    <property type="entry name" value="HABP4_PAI-RBP1"/>
    <property type="match status" value="1"/>
</dbReference>
<dbReference type="PANTHER" id="PTHR12299:SF17">
    <property type="entry name" value="AT19571P-RELATED"/>
    <property type="match status" value="1"/>
</dbReference>
<gene>
    <name evidence="3" type="ORF">NLS_LOCUS8668</name>
</gene>
<feature type="domain" description="Hyaluronan/mRNA-binding protein" evidence="2">
    <location>
        <begin position="244"/>
        <end position="348"/>
    </location>
</feature>
<feature type="compositionally biased region" description="Basic and acidic residues" evidence="1">
    <location>
        <begin position="390"/>
        <end position="408"/>
    </location>
</feature>
<evidence type="ECO:0000259" key="2">
    <source>
        <dbReference type="SMART" id="SM01233"/>
    </source>
</evidence>
<dbReference type="EMBL" id="UYRX01001146">
    <property type="protein sequence ID" value="VDK88409.1"/>
    <property type="molecule type" value="Genomic_DNA"/>
</dbReference>
<name>A0A3P6TYE1_LITSI</name>
<evidence type="ECO:0000313" key="3">
    <source>
        <dbReference type="EMBL" id="VDK88409.1"/>
    </source>
</evidence>
<dbReference type="STRING" id="42156.A0A3P6TYE1"/>
<dbReference type="GO" id="GO:0003723">
    <property type="term" value="F:RNA binding"/>
    <property type="evidence" value="ECO:0007669"/>
    <property type="project" value="InterPro"/>
</dbReference>
<evidence type="ECO:0000256" key="1">
    <source>
        <dbReference type="SAM" id="MobiDB-lite"/>
    </source>
</evidence>
<feature type="compositionally biased region" description="Basic and acidic residues" evidence="1">
    <location>
        <begin position="223"/>
        <end position="235"/>
    </location>
</feature>
<dbReference type="InterPro" id="IPR039764">
    <property type="entry name" value="HABP4/SERBP1-like"/>
</dbReference>
<feature type="compositionally biased region" description="Basic and acidic residues" evidence="1">
    <location>
        <begin position="294"/>
        <end position="307"/>
    </location>
</feature>
<dbReference type="AlphaFoldDB" id="A0A3P6TYE1"/>
<evidence type="ECO:0000313" key="4">
    <source>
        <dbReference type="Proteomes" id="UP000277928"/>
    </source>
</evidence>
<dbReference type="InterPro" id="IPR006861">
    <property type="entry name" value="HABP4_PAIRBP1-bd"/>
</dbReference>
<keyword evidence="4" id="KW-1185">Reference proteome</keyword>
<dbReference type="GO" id="GO:0005634">
    <property type="term" value="C:nucleus"/>
    <property type="evidence" value="ECO:0007669"/>
    <property type="project" value="TreeGrafter"/>
</dbReference>
<feature type="compositionally biased region" description="Basic and acidic residues" evidence="1">
    <location>
        <begin position="246"/>
        <end position="268"/>
    </location>
</feature>
<dbReference type="GO" id="GO:0005737">
    <property type="term" value="C:cytoplasm"/>
    <property type="evidence" value="ECO:0007669"/>
    <property type="project" value="TreeGrafter"/>
</dbReference>
<feature type="compositionally biased region" description="Basic and acidic residues" evidence="1">
    <location>
        <begin position="32"/>
        <end position="50"/>
    </location>
</feature>
<feature type="region of interest" description="Disordered" evidence="1">
    <location>
        <begin position="213"/>
        <end position="307"/>
    </location>
</feature>
<reference evidence="3 4" key="1">
    <citation type="submission" date="2018-08" db="EMBL/GenBank/DDBJ databases">
        <authorList>
            <person name="Laetsch R D."/>
            <person name="Stevens L."/>
            <person name="Kumar S."/>
            <person name="Blaxter L. M."/>
        </authorList>
    </citation>
    <scope>NUCLEOTIDE SEQUENCE [LARGE SCALE GENOMIC DNA]</scope>
</reference>
<dbReference type="OMA" id="EEMNGFQ"/>
<feature type="region of interest" description="Disordered" evidence="1">
    <location>
        <begin position="32"/>
        <end position="193"/>
    </location>
</feature>
<dbReference type="PANTHER" id="PTHR12299">
    <property type="entry name" value="HYALURONIC ACID-BINDING PROTEIN 4"/>
    <property type="match status" value="1"/>
</dbReference>
<proteinExistence type="predicted"/>
<dbReference type="OrthoDB" id="6022699at2759"/>
<feature type="region of interest" description="Disordered" evidence="1">
    <location>
        <begin position="335"/>
        <end position="356"/>
    </location>
</feature>
<dbReference type="Pfam" id="PF04774">
    <property type="entry name" value="HABP4_PAI-RBP1"/>
    <property type="match status" value="1"/>
</dbReference>